<accession>A0A1I6IRX9</accession>
<proteinExistence type="inferred from homology"/>
<dbReference type="InterPro" id="IPR021586">
    <property type="entry name" value="Tscrpt_reg_TrmB_C"/>
</dbReference>
<evidence type="ECO:0000259" key="3">
    <source>
        <dbReference type="Pfam" id="PF11495"/>
    </source>
</evidence>
<evidence type="ECO:0000259" key="2">
    <source>
        <dbReference type="Pfam" id="PF01978"/>
    </source>
</evidence>
<dbReference type="CDD" id="cd09124">
    <property type="entry name" value="PLDc_like_TrmB_middle"/>
    <property type="match status" value="1"/>
</dbReference>
<dbReference type="OrthoDB" id="96194at2157"/>
<dbReference type="EMBL" id="FOYT01000004">
    <property type="protein sequence ID" value="SFR69478.1"/>
    <property type="molecule type" value="Genomic_DNA"/>
</dbReference>
<feature type="domain" description="Transcription regulator TrmB C-terminal" evidence="3">
    <location>
        <begin position="118"/>
        <end position="351"/>
    </location>
</feature>
<dbReference type="PANTHER" id="PTHR34293:SF1">
    <property type="entry name" value="HTH-TYPE TRANSCRIPTIONAL REGULATOR TRMBL2"/>
    <property type="match status" value="1"/>
</dbReference>
<dbReference type="InterPro" id="IPR036390">
    <property type="entry name" value="WH_DNA-bd_sf"/>
</dbReference>
<dbReference type="InterPro" id="IPR002831">
    <property type="entry name" value="Tscrpt_reg_TrmB_N"/>
</dbReference>
<protein>
    <submittedName>
        <fullName evidence="4">Sugar-specific transcriptional regulator TrmB</fullName>
    </submittedName>
</protein>
<dbReference type="RefSeq" id="WP_089810252.1">
    <property type="nucleotide sequence ID" value="NZ_FOYT01000004.1"/>
</dbReference>
<dbReference type="InterPro" id="IPR011991">
    <property type="entry name" value="ArsR-like_HTH"/>
</dbReference>
<dbReference type="InterPro" id="IPR051797">
    <property type="entry name" value="TrmB-like"/>
</dbReference>
<evidence type="ECO:0000313" key="4">
    <source>
        <dbReference type="EMBL" id="SFR69478.1"/>
    </source>
</evidence>
<reference evidence="5" key="1">
    <citation type="submission" date="2016-10" db="EMBL/GenBank/DDBJ databases">
        <authorList>
            <person name="Varghese N."/>
            <person name="Submissions S."/>
        </authorList>
    </citation>
    <scope>NUCLEOTIDE SEQUENCE [LARGE SCALE GENOMIC DNA]</scope>
    <source>
        <strain evidence="5">CGMCC 1.7736</strain>
    </source>
</reference>
<name>A0A1I6IRX9_9EURY</name>
<organism evidence="4 5">
    <name type="scientific">Halogeometricum rufum</name>
    <dbReference type="NCBI Taxonomy" id="553469"/>
    <lineage>
        <taxon>Archaea</taxon>
        <taxon>Methanobacteriati</taxon>
        <taxon>Methanobacteriota</taxon>
        <taxon>Stenosarchaea group</taxon>
        <taxon>Halobacteria</taxon>
        <taxon>Halobacteriales</taxon>
        <taxon>Haloferacaceae</taxon>
        <taxon>Halogeometricum</taxon>
    </lineage>
</organism>
<dbReference type="STRING" id="553469.SAMN04487947_3624"/>
<dbReference type="SUPFAM" id="SSF159071">
    <property type="entry name" value="TrmB C-terminal domain-like"/>
    <property type="match status" value="1"/>
</dbReference>
<keyword evidence="5" id="KW-1185">Reference proteome</keyword>
<dbReference type="PANTHER" id="PTHR34293">
    <property type="entry name" value="HTH-TYPE TRANSCRIPTIONAL REGULATOR TRMBL2"/>
    <property type="match status" value="1"/>
</dbReference>
<dbReference type="Gene3D" id="1.10.10.10">
    <property type="entry name" value="Winged helix-like DNA-binding domain superfamily/Winged helix DNA-binding domain"/>
    <property type="match status" value="1"/>
</dbReference>
<dbReference type="InterPro" id="IPR036388">
    <property type="entry name" value="WH-like_DNA-bd_sf"/>
</dbReference>
<dbReference type="AlphaFoldDB" id="A0A1I6IRX9"/>
<sequence>MNEHELLQELEDLGLTEYQSRTYLAAVRAGEARPSELVDDSGVPQGRIYGVIDTLEEMGLVEVRAGPQGKEVSAPSPKVVLDDLKRRRIDDLTETVSSVATGLEELHHRSDGEPRSFVSMVKRDETALRHARRAIDAAEYWLTVCLPDERYVELEPHLLEAADRGVTVRVLFIGTDPDEVGRTFPDRFHIRHRAAADTFVVADRTYGIFSSKHPVQDRQPYIITQEPNLVLLFQNYGEQVWHASRVVQTSPSFPRRYLDPWRTVIDLGERFEAGEEFSAVVEGRRTGHRERGRWAGPIVEYDVGGPADVDYTNSPPTYATLTVETDDETVKVGGWKATFEDVAARGIEVRTGDDE</sequence>
<evidence type="ECO:0000313" key="5">
    <source>
        <dbReference type="Proteomes" id="UP000198531"/>
    </source>
</evidence>
<comment type="similarity">
    <text evidence="1">Belongs to the transcriptional regulator TrmB family.</text>
</comment>
<dbReference type="CDD" id="cd00090">
    <property type="entry name" value="HTH_ARSR"/>
    <property type="match status" value="1"/>
</dbReference>
<dbReference type="SUPFAM" id="SSF46785">
    <property type="entry name" value="Winged helix' DNA-binding domain"/>
    <property type="match status" value="1"/>
</dbReference>
<dbReference type="SUPFAM" id="SSF56024">
    <property type="entry name" value="Phospholipase D/nuclease"/>
    <property type="match status" value="1"/>
</dbReference>
<dbReference type="Pfam" id="PF11495">
    <property type="entry name" value="Regulator_TrmB"/>
    <property type="match status" value="1"/>
</dbReference>
<dbReference type="Pfam" id="PF01978">
    <property type="entry name" value="TrmB"/>
    <property type="match status" value="1"/>
</dbReference>
<evidence type="ECO:0000256" key="1">
    <source>
        <dbReference type="ARBA" id="ARBA00007287"/>
    </source>
</evidence>
<gene>
    <name evidence="4" type="ORF">SAMN04487947_3624</name>
</gene>
<dbReference type="Proteomes" id="UP000198531">
    <property type="component" value="Unassembled WGS sequence"/>
</dbReference>
<feature type="domain" description="Transcription regulator TrmB N-terminal" evidence="2">
    <location>
        <begin position="10"/>
        <end position="67"/>
    </location>
</feature>